<dbReference type="AlphaFoldDB" id="A0A2R6XCP2"/>
<keyword evidence="2" id="KW-1185">Reference proteome</keyword>
<sequence>MYANIIDHDFQSCPPHAGRNAIRIRSVQVRIRIRESNERVFRLVDAEQQAALPILVCSCNWACQLALAGVDKAHSKQLGGCLVRPSSEAASDA</sequence>
<name>A0A2R6XCP2_MARPO</name>
<dbReference type="Gramene" id="Mp2g12080.1">
    <property type="protein sequence ID" value="Mp2g12080.1.cds1"/>
    <property type="gene ID" value="Mp2g12080"/>
</dbReference>
<dbReference type="Proteomes" id="UP000244005">
    <property type="component" value="Unassembled WGS sequence"/>
</dbReference>
<evidence type="ECO:0000313" key="1">
    <source>
        <dbReference type="EMBL" id="PTQ43881.1"/>
    </source>
</evidence>
<evidence type="ECO:0000313" key="2">
    <source>
        <dbReference type="Proteomes" id="UP000244005"/>
    </source>
</evidence>
<protein>
    <submittedName>
        <fullName evidence="1">Uncharacterized protein</fullName>
    </submittedName>
</protein>
<dbReference type="EMBL" id="KZ772695">
    <property type="protein sequence ID" value="PTQ43881.1"/>
    <property type="molecule type" value="Genomic_DNA"/>
</dbReference>
<proteinExistence type="predicted"/>
<gene>
    <name evidence="1" type="ORF">MARPO_0023s0172</name>
</gene>
<reference evidence="2" key="1">
    <citation type="journal article" date="2017" name="Cell">
        <title>Insights into land plant evolution garnered from the Marchantia polymorpha genome.</title>
        <authorList>
            <person name="Bowman J.L."/>
            <person name="Kohchi T."/>
            <person name="Yamato K.T."/>
            <person name="Jenkins J."/>
            <person name="Shu S."/>
            <person name="Ishizaki K."/>
            <person name="Yamaoka S."/>
            <person name="Nishihama R."/>
            <person name="Nakamura Y."/>
            <person name="Berger F."/>
            <person name="Adam C."/>
            <person name="Aki S.S."/>
            <person name="Althoff F."/>
            <person name="Araki T."/>
            <person name="Arteaga-Vazquez M.A."/>
            <person name="Balasubrmanian S."/>
            <person name="Barry K."/>
            <person name="Bauer D."/>
            <person name="Boehm C.R."/>
            <person name="Briginshaw L."/>
            <person name="Caballero-Perez J."/>
            <person name="Catarino B."/>
            <person name="Chen F."/>
            <person name="Chiyoda S."/>
            <person name="Chovatia M."/>
            <person name="Davies K.M."/>
            <person name="Delmans M."/>
            <person name="Demura T."/>
            <person name="Dierschke T."/>
            <person name="Dolan L."/>
            <person name="Dorantes-Acosta A.E."/>
            <person name="Eklund D.M."/>
            <person name="Florent S.N."/>
            <person name="Flores-Sandoval E."/>
            <person name="Fujiyama A."/>
            <person name="Fukuzawa H."/>
            <person name="Galik B."/>
            <person name="Grimanelli D."/>
            <person name="Grimwood J."/>
            <person name="Grossniklaus U."/>
            <person name="Hamada T."/>
            <person name="Haseloff J."/>
            <person name="Hetherington A.J."/>
            <person name="Higo A."/>
            <person name="Hirakawa Y."/>
            <person name="Hundley H.N."/>
            <person name="Ikeda Y."/>
            <person name="Inoue K."/>
            <person name="Inoue S.I."/>
            <person name="Ishida S."/>
            <person name="Jia Q."/>
            <person name="Kakita M."/>
            <person name="Kanazawa T."/>
            <person name="Kawai Y."/>
            <person name="Kawashima T."/>
            <person name="Kennedy M."/>
            <person name="Kinose K."/>
            <person name="Kinoshita T."/>
            <person name="Kohara Y."/>
            <person name="Koide E."/>
            <person name="Komatsu K."/>
            <person name="Kopischke S."/>
            <person name="Kubo M."/>
            <person name="Kyozuka J."/>
            <person name="Lagercrantz U."/>
            <person name="Lin S.S."/>
            <person name="Lindquist E."/>
            <person name="Lipzen A.M."/>
            <person name="Lu C.W."/>
            <person name="De Luna E."/>
            <person name="Martienssen R.A."/>
            <person name="Minamino N."/>
            <person name="Mizutani M."/>
            <person name="Mizutani M."/>
            <person name="Mochizuki N."/>
            <person name="Monte I."/>
            <person name="Mosher R."/>
            <person name="Nagasaki H."/>
            <person name="Nakagami H."/>
            <person name="Naramoto S."/>
            <person name="Nishitani K."/>
            <person name="Ohtani M."/>
            <person name="Okamoto T."/>
            <person name="Okumura M."/>
            <person name="Phillips J."/>
            <person name="Pollak B."/>
            <person name="Reinders A."/>
            <person name="Rovekamp M."/>
            <person name="Sano R."/>
            <person name="Sawa S."/>
            <person name="Schmid M.W."/>
            <person name="Shirakawa M."/>
            <person name="Solano R."/>
            <person name="Spunde A."/>
            <person name="Suetsugu N."/>
            <person name="Sugano S."/>
            <person name="Sugiyama A."/>
            <person name="Sun R."/>
            <person name="Suzuki Y."/>
            <person name="Takenaka M."/>
            <person name="Takezawa D."/>
            <person name="Tomogane H."/>
            <person name="Tsuzuki M."/>
            <person name="Ueda T."/>
            <person name="Umeda M."/>
            <person name="Ward J.M."/>
            <person name="Watanabe Y."/>
            <person name="Yazaki K."/>
            <person name="Yokoyama R."/>
            <person name="Yoshitake Y."/>
            <person name="Yotsui I."/>
            <person name="Zachgo S."/>
            <person name="Schmutz J."/>
        </authorList>
    </citation>
    <scope>NUCLEOTIDE SEQUENCE [LARGE SCALE GENOMIC DNA]</scope>
    <source>
        <strain evidence="2">Tak-1</strain>
    </source>
</reference>
<organism evidence="1 2">
    <name type="scientific">Marchantia polymorpha</name>
    <name type="common">Common liverwort</name>
    <name type="synonym">Marchantia aquatica</name>
    <dbReference type="NCBI Taxonomy" id="3197"/>
    <lineage>
        <taxon>Eukaryota</taxon>
        <taxon>Viridiplantae</taxon>
        <taxon>Streptophyta</taxon>
        <taxon>Embryophyta</taxon>
        <taxon>Marchantiophyta</taxon>
        <taxon>Marchantiopsida</taxon>
        <taxon>Marchantiidae</taxon>
        <taxon>Marchantiales</taxon>
        <taxon>Marchantiaceae</taxon>
        <taxon>Marchantia</taxon>
    </lineage>
</organism>
<accession>A0A2R6XCP2</accession>